<dbReference type="PANTHER" id="PTHR37816">
    <property type="entry name" value="YALI0E33011P"/>
    <property type="match status" value="1"/>
</dbReference>
<dbReference type="Gene3D" id="3.40.50.300">
    <property type="entry name" value="P-loop containing nucleotide triphosphate hydrolases"/>
    <property type="match status" value="1"/>
</dbReference>
<dbReference type="EMBL" id="CP027845">
    <property type="protein sequence ID" value="AVP87706.1"/>
    <property type="molecule type" value="Genomic_DNA"/>
</dbReference>
<protein>
    <recommendedName>
        <fullName evidence="3">DNA topology modulation protein</fullName>
    </recommendedName>
</protein>
<dbReference type="Proteomes" id="UP000241762">
    <property type="component" value="Chromosome"/>
</dbReference>
<evidence type="ECO:0000313" key="1">
    <source>
        <dbReference type="EMBL" id="AVP87706.1"/>
    </source>
</evidence>
<evidence type="ECO:0008006" key="3">
    <source>
        <dbReference type="Google" id="ProtNLM"/>
    </source>
</evidence>
<sequence>MLKFMVSRSRIMIFGRPGSGKSTFAFALSKALKLPLHHLDKHFYVANWIERNYSEFLEIQKSIVANSSWIIDGNSTKSLEIRYSKADLILYFNYPRWICYWRILKRYFYKNSKFDDRAEGCHERITWSLLCYMWSFETRVANKIQKLRTKYPKPPFIEIKNDIDLSQLKKELTIP</sequence>
<dbReference type="InterPro" id="IPR027417">
    <property type="entry name" value="P-loop_NTPase"/>
</dbReference>
<dbReference type="SUPFAM" id="SSF52540">
    <property type="entry name" value="P-loop containing nucleoside triphosphate hydrolases"/>
    <property type="match status" value="1"/>
</dbReference>
<proteinExistence type="predicted"/>
<evidence type="ECO:0000313" key="2">
    <source>
        <dbReference type="Proteomes" id="UP000241762"/>
    </source>
</evidence>
<dbReference type="InterPro" id="IPR052922">
    <property type="entry name" value="Cytidylate_Kinase-2"/>
</dbReference>
<name>A0A2P1P8W8_9RICK</name>
<dbReference type="KEGG" id="ptc:phytr_7700"/>
<dbReference type="AlphaFoldDB" id="A0A2P1P8W8"/>
<dbReference type="PANTHER" id="PTHR37816:SF2">
    <property type="entry name" value="DNA TOPOLOGY MODULATION PROTEIN FLAR-RELATED PROTEIN"/>
    <property type="match status" value="1"/>
</dbReference>
<organism evidence="1 2">
    <name type="scientific">Candidatus Phycorickettsia trachydisci</name>
    <dbReference type="NCBI Taxonomy" id="2115978"/>
    <lineage>
        <taxon>Bacteria</taxon>
        <taxon>Pseudomonadati</taxon>
        <taxon>Pseudomonadota</taxon>
        <taxon>Alphaproteobacteria</taxon>
        <taxon>Rickettsiales</taxon>
        <taxon>Rickettsiaceae</taxon>
        <taxon>Candidatus Phycorickettsia</taxon>
    </lineage>
</organism>
<keyword evidence="2" id="KW-1185">Reference proteome</keyword>
<gene>
    <name evidence="1" type="ORF">phytr_7700</name>
</gene>
<reference evidence="1 2" key="1">
    <citation type="submission" date="2018-03" db="EMBL/GenBank/DDBJ databases">
        <title>A gene transfer event suggests a long-term partnership between eustigmatophyte algae and a novel lineage of endosymbiotic bacteria.</title>
        <authorList>
            <person name="Yurchenko T."/>
            <person name="Sevcikova T."/>
            <person name="Pribyl P."/>
            <person name="El Karkouri K."/>
            <person name="Klimes V."/>
            <person name="Amaral R."/>
            <person name="Zbrankova V."/>
            <person name="Kim E."/>
            <person name="Raoult D."/>
            <person name="Santos L.M.A."/>
            <person name="Elias M."/>
        </authorList>
    </citation>
    <scope>NUCLEOTIDE SEQUENCE [LARGE SCALE GENOMIC DNA]</scope>
    <source>
        <strain evidence="1">CCALA 838</strain>
    </source>
</reference>
<accession>A0A2P1P8W8</accession>